<protein>
    <submittedName>
        <fullName evidence="6">VIT family protein</fullName>
    </submittedName>
</protein>
<evidence type="ECO:0000313" key="7">
    <source>
        <dbReference type="Proteomes" id="UP001325680"/>
    </source>
</evidence>
<keyword evidence="3 5" id="KW-1133">Transmembrane helix</keyword>
<reference evidence="6 7" key="1">
    <citation type="submission" date="2023-12" db="EMBL/GenBank/DDBJ databases">
        <title>Genome sequencing and assembly of bacterial species from a model synthetic community.</title>
        <authorList>
            <person name="Hogle S.L."/>
        </authorList>
    </citation>
    <scope>NUCLEOTIDE SEQUENCE [LARGE SCALE GENOMIC DNA]</scope>
    <source>
        <strain evidence="6 7">HAMBI_3031</strain>
    </source>
</reference>
<dbReference type="InterPro" id="IPR008217">
    <property type="entry name" value="Ccc1_fam"/>
</dbReference>
<dbReference type="RefSeq" id="WP_245957535.1">
    <property type="nucleotide sequence ID" value="NZ_CP139960.1"/>
</dbReference>
<dbReference type="Proteomes" id="UP001325680">
    <property type="component" value="Chromosome"/>
</dbReference>
<evidence type="ECO:0000256" key="2">
    <source>
        <dbReference type="ARBA" id="ARBA00022692"/>
    </source>
</evidence>
<evidence type="ECO:0000313" key="6">
    <source>
        <dbReference type="EMBL" id="WQD39394.1"/>
    </source>
</evidence>
<keyword evidence="4 5" id="KW-0472">Membrane</keyword>
<accession>A0ABZ0W9P6</accession>
<feature type="transmembrane region" description="Helical" evidence="5">
    <location>
        <begin position="214"/>
        <end position="235"/>
    </location>
</feature>
<feature type="transmembrane region" description="Helical" evidence="5">
    <location>
        <begin position="85"/>
        <end position="108"/>
    </location>
</feature>
<feature type="transmembrane region" description="Helical" evidence="5">
    <location>
        <begin position="241"/>
        <end position="259"/>
    </location>
</feature>
<proteinExistence type="predicted"/>
<dbReference type="PANTHER" id="PTHR31851">
    <property type="entry name" value="FE(2+)/MN(2+) TRANSPORTER PCL1"/>
    <property type="match status" value="1"/>
</dbReference>
<organism evidence="6 7">
    <name type="scientific">Niabella yanshanensis</name>
    <dbReference type="NCBI Taxonomy" id="577386"/>
    <lineage>
        <taxon>Bacteria</taxon>
        <taxon>Pseudomonadati</taxon>
        <taxon>Bacteroidota</taxon>
        <taxon>Chitinophagia</taxon>
        <taxon>Chitinophagales</taxon>
        <taxon>Chitinophagaceae</taxon>
        <taxon>Niabella</taxon>
    </lineage>
</organism>
<comment type="subcellular location">
    <subcellularLocation>
        <location evidence="1">Endomembrane system</location>
        <topology evidence="1">Multi-pass membrane protein</topology>
    </subcellularLocation>
</comment>
<evidence type="ECO:0000256" key="3">
    <source>
        <dbReference type="ARBA" id="ARBA00022989"/>
    </source>
</evidence>
<sequence length="297" mass="31861">MKKEIERATGPKREMTNMLILSCIPAFNPLQPAKNTGGPEKCNYFYYRVTHKTRNMAKKENTIKEITIDNYLDSHYINRSNWLRAAVLGANDGIISISSLAIGVAAASAARAPILLAAVAGLVAGALSMAAGEYVSVSSQTDIEKADIKREARELEEMPEVELNILAQIYERRGLQKETAMQVAKELTEKDALAAHVKDELGINEISQANPMQAALASGASFTVGGVLPLLVTLLAPVAGMAYWLYGFTVVFLMVLGILSAKTGGSGITKAILRITIWGTIAMGLSALVGYLFGVNV</sequence>
<keyword evidence="7" id="KW-1185">Reference proteome</keyword>
<gene>
    <name evidence="6" type="ORF">U0035_04445</name>
</gene>
<evidence type="ECO:0000256" key="1">
    <source>
        <dbReference type="ARBA" id="ARBA00004127"/>
    </source>
</evidence>
<dbReference type="CDD" id="cd02432">
    <property type="entry name" value="Nodulin-21_like_1"/>
    <property type="match status" value="1"/>
</dbReference>
<name>A0ABZ0W9P6_9BACT</name>
<feature type="transmembrane region" description="Helical" evidence="5">
    <location>
        <begin position="114"/>
        <end position="135"/>
    </location>
</feature>
<dbReference type="Pfam" id="PF01988">
    <property type="entry name" value="VIT1"/>
    <property type="match status" value="1"/>
</dbReference>
<keyword evidence="2 5" id="KW-0812">Transmembrane</keyword>
<feature type="transmembrane region" description="Helical" evidence="5">
    <location>
        <begin position="271"/>
        <end position="293"/>
    </location>
</feature>
<evidence type="ECO:0000256" key="5">
    <source>
        <dbReference type="SAM" id="Phobius"/>
    </source>
</evidence>
<evidence type="ECO:0000256" key="4">
    <source>
        <dbReference type="ARBA" id="ARBA00023136"/>
    </source>
</evidence>
<dbReference type="EMBL" id="CP139960">
    <property type="protein sequence ID" value="WQD39394.1"/>
    <property type="molecule type" value="Genomic_DNA"/>
</dbReference>